<evidence type="ECO:0000313" key="1">
    <source>
        <dbReference type="EMBL" id="PBK73563.1"/>
    </source>
</evidence>
<proteinExistence type="predicted"/>
<dbReference type="AlphaFoldDB" id="A0A2H3CBN6"/>
<keyword evidence="2" id="KW-1185">Reference proteome</keyword>
<sequence length="95" mass="10868">MGAVRCAFQHSSGPSVRPSYRILQQVWKLKQTYRTSLFIRPGPSFMRLLPRPWACGVRCTSHTVLSCRRAFCRICHSLLSLFCGLDTLHDLCRSP</sequence>
<name>A0A2H3CBN6_9AGAR</name>
<evidence type="ECO:0000313" key="2">
    <source>
        <dbReference type="Proteomes" id="UP000218334"/>
    </source>
</evidence>
<gene>
    <name evidence="1" type="ORF">ARMSODRAFT_639087</name>
</gene>
<dbReference type="Proteomes" id="UP000218334">
    <property type="component" value="Unassembled WGS sequence"/>
</dbReference>
<dbReference type="EMBL" id="KZ293420">
    <property type="protein sequence ID" value="PBK73563.1"/>
    <property type="molecule type" value="Genomic_DNA"/>
</dbReference>
<reference evidence="2" key="1">
    <citation type="journal article" date="2017" name="Nat. Ecol. Evol.">
        <title>Genome expansion and lineage-specific genetic innovations in the forest pathogenic fungi Armillaria.</title>
        <authorList>
            <person name="Sipos G."/>
            <person name="Prasanna A.N."/>
            <person name="Walter M.C."/>
            <person name="O'Connor E."/>
            <person name="Balint B."/>
            <person name="Krizsan K."/>
            <person name="Kiss B."/>
            <person name="Hess J."/>
            <person name="Varga T."/>
            <person name="Slot J."/>
            <person name="Riley R."/>
            <person name="Boka B."/>
            <person name="Rigling D."/>
            <person name="Barry K."/>
            <person name="Lee J."/>
            <person name="Mihaltcheva S."/>
            <person name="LaButti K."/>
            <person name="Lipzen A."/>
            <person name="Waldron R."/>
            <person name="Moloney N.M."/>
            <person name="Sperisen C."/>
            <person name="Kredics L."/>
            <person name="Vagvoelgyi C."/>
            <person name="Patrignani A."/>
            <person name="Fitzpatrick D."/>
            <person name="Nagy I."/>
            <person name="Doyle S."/>
            <person name="Anderson J.B."/>
            <person name="Grigoriev I.V."/>
            <person name="Gueldener U."/>
            <person name="Muensterkoetter M."/>
            <person name="Nagy L.G."/>
        </authorList>
    </citation>
    <scope>NUCLEOTIDE SEQUENCE [LARGE SCALE GENOMIC DNA]</scope>
    <source>
        <strain evidence="2">28-4</strain>
    </source>
</reference>
<accession>A0A2H3CBN6</accession>
<organism evidence="1 2">
    <name type="scientific">Armillaria solidipes</name>
    <dbReference type="NCBI Taxonomy" id="1076256"/>
    <lineage>
        <taxon>Eukaryota</taxon>
        <taxon>Fungi</taxon>
        <taxon>Dikarya</taxon>
        <taxon>Basidiomycota</taxon>
        <taxon>Agaricomycotina</taxon>
        <taxon>Agaricomycetes</taxon>
        <taxon>Agaricomycetidae</taxon>
        <taxon>Agaricales</taxon>
        <taxon>Marasmiineae</taxon>
        <taxon>Physalacriaceae</taxon>
        <taxon>Armillaria</taxon>
    </lineage>
</organism>
<protein>
    <submittedName>
        <fullName evidence="1">Uncharacterized protein</fullName>
    </submittedName>
</protein>